<dbReference type="PANTHER" id="PTHR19920">
    <property type="entry name" value="WD40 PROTEIN CIAO1"/>
    <property type="match status" value="1"/>
</dbReference>
<evidence type="ECO:0000256" key="1">
    <source>
        <dbReference type="PROSITE-ProRule" id="PRU00221"/>
    </source>
</evidence>
<dbReference type="GO" id="GO:0097361">
    <property type="term" value="C:cytosolic [4Fe-4S] assembly targeting complex"/>
    <property type="evidence" value="ECO:0007669"/>
    <property type="project" value="TreeGrafter"/>
</dbReference>
<accession>A0A8S1ME48</accession>
<feature type="repeat" description="WD" evidence="1">
    <location>
        <begin position="288"/>
        <end position="322"/>
    </location>
</feature>
<gene>
    <name evidence="2" type="ORF">PSON_ATCC_30995.1.T0360330</name>
</gene>
<dbReference type="PROSITE" id="PS50294">
    <property type="entry name" value="WD_REPEATS_REGION"/>
    <property type="match status" value="2"/>
</dbReference>
<dbReference type="PROSITE" id="PS50082">
    <property type="entry name" value="WD_REPEATS_2"/>
    <property type="match status" value="3"/>
</dbReference>
<proteinExistence type="predicted"/>
<dbReference type="GO" id="GO:0016226">
    <property type="term" value="P:iron-sulfur cluster assembly"/>
    <property type="evidence" value="ECO:0007669"/>
    <property type="project" value="TreeGrafter"/>
</dbReference>
<feature type="repeat" description="WD" evidence="1">
    <location>
        <begin position="243"/>
        <end position="284"/>
    </location>
</feature>
<dbReference type="SMART" id="SM00320">
    <property type="entry name" value="WD40"/>
    <property type="match status" value="4"/>
</dbReference>
<dbReference type="Pfam" id="PF00400">
    <property type="entry name" value="WD40"/>
    <property type="match status" value="4"/>
</dbReference>
<sequence>MIENEQLKCFQNHDNPICSVIIDRDFNKNERLLCMECMQDFNRNVQIKGIKAINQQIENNLMQNGEKIKQLLFPKKEQLERLQQEIYDWKSFLLNQIDSIQRVLVDWTEQLIPENFMNIQQSFIDLLDQYLRNNDQGQKDFEKKVNMIFKINQASFEKINYKLKEFNQKNKQTFEKLKLTFLQIVKDSTPQADLKLITTKRQQSDNCWAMSFNHTGQMLASGCGNNIQIWNFQDSQMNEFCLLQGHSDVVSCLIFSKNCDSLISSSYDNSIRLWQLTQEQEWKSSPQYQKHSDRILCLILDKDERTLISGSNDSTIKVWSVDFNDFKLHYSYSLIKHKNRVFGLSLNASENYLVSCGEDCQIIVWVKTQNGIWEFQQIVNQSINKWGTKIAFIQENEFIWLPGEQTGNDCICFFELKDGVFQEQQEKVLKLQENNQVIDYSLFPIMVDNRKNIILFRHKLHFYLLRKRDHGKYKIMAKLQFLHNSTFGAISNDSKFLLIWEDSLNQSSLYSIEHFQI</sequence>
<feature type="repeat" description="WD" evidence="1">
    <location>
        <begin position="334"/>
        <end position="365"/>
    </location>
</feature>
<evidence type="ECO:0000313" key="3">
    <source>
        <dbReference type="Proteomes" id="UP000692954"/>
    </source>
</evidence>
<dbReference type="PANTHER" id="PTHR19920:SF0">
    <property type="entry name" value="CYTOSOLIC IRON-SULFUR PROTEIN ASSEMBLY PROTEIN CIAO1-RELATED"/>
    <property type="match status" value="1"/>
</dbReference>
<keyword evidence="1" id="KW-0853">WD repeat</keyword>
<reference evidence="2" key="1">
    <citation type="submission" date="2021-01" db="EMBL/GenBank/DDBJ databases">
        <authorList>
            <consortium name="Genoscope - CEA"/>
            <person name="William W."/>
        </authorList>
    </citation>
    <scope>NUCLEOTIDE SEQUENCE</scope>
</reference>
<dbReference type="EMBL" id="CAJJDN010000036">
    <property type="protein sequence ID" value="CAD8077809.1"/>
    <property type="molecule type" value="Genomic_DNA"/>
</dbReference>
<evidence type="ECO:0000313" key="2">
    <source>
        <dbReference type="EMBL" id="CAD8077809.1"/>
    </source>
</evidence>
<keyword evidence="3" id="KW-1185">Reference proteome</keyword>
<dbReference type="AlphaFoldDB" id="A0A8S1ME48"/>
<comment type="caution">
    <text evidence="2">The sequence shown here is derived from an EMBL/GenBank/DDBJ whole genome shotgun (WGS) entry which is preliminary data.</text>
</comment>
<evidence type="ECO:0008006" key="4">
    <source>
        <dbReference type="Google" id="ProtNLM"/>
    </source>
</evidence>
<organism evidence="2 3">
    <name type="scientific">Paramecium sonneborni</name>
    <dbReference type="NCBI Taxonomy" id="65129"/>
    <lineage>
        <taxon>Eukaryota</taxon>
        <taxon>Sar</taxon>
        <taxon>Alveolata</taxon>
        <taxon>Ciliophora</taxon>
        <taxon>Intramacronucleata</taxon>
        <taxon>Oligohymenophorea</taxon>
        <taxon>Peniculida</taxon>
        <taxon>Parameciidae</taxon>
        <taxon>Paramecium</taxon>
    </lineage>
</organism>
<dbReference type="Proteomes" id="UP000692954">
    <property type="component" value="Unassembled WGS sequence"/>
</dbReference>
<protein>
    <recommendedName>
        <fullName evidence="4">WD40-repeat-containing domain</fullName>
    </recommendedName>
</protein>
<dbReference type="InterPro" id="IPR001680">
    <property type="entry name" value="WD40_rpt"/>
</dbReference>
<dbReference type="OrthoDB" id="59941at2759"/>
<name>A0A8S1ME48_9CILI</name>